<sequence>MLIDSSIADEDACAIEHVISSDSVYAMQKFLSEHENK</sequence>
<proteinExistence type="predicted"/>
<dbReference type="EMBL" id="CP000728">
    <property type="protein sequence ID" value="ABS42788.1"/>
    <property type="molecule type" value="Genomic_DNA"/>
</dbReference>
<dbReference type="InterPro" id="IPR036421">
    <property type="entry name" value="Fe_dep_repressor_sf"/>
</dbReference>
<accession>A7GA71</accession>
<reference evidence="2" key="1">
    <citation type="submission" date="2007-06" db="EMBL/GenBank/DDBJ databases">
        <authorList>
            <person name="Brinkac L.M."/>
            <person name="Daugherty S."/>
            <person name="Dodson R.J."/>
            <person name="Madupu R."/>
            <person name="Brown J.L."/>
            <person name="Bruce D."/>
            <person name="Detter C."/>
            <person name="Munk C."/>
            <person name="Smith L.A."/>
            <person name="Smith T.J."/>
            <person name="White O."/>
            <person name="Brettin T.S."/>
        </authorList>
    </citation>
    <scope>NUCLEOTIDE SEQUENCE [LARGE SCALE GENOMIC DNA]</scope>
    <source>
        <strain evidence="2">Langeland / NCTC 10281 / Type F</strain>
    </source>
</reference>
<dbReference type="SUPFAM" id="SSF47979">
    <property type="entry name" value="Iron-dependent repressor protein, dimerization domain"/>
    <property type="match status" value="1"/>
</dbReference>
<dbReference type="GO" id="GO:0046914">
    <property type="term" value="F:transition metal ion binding"/>
    <property type="evidence" value="ECO:0007669"/>
    <property type="project" value="InterPro"/>
</dbReference>
<protein>
    <submittedName>
        <fullName evidence="1">Iron-dependent transcription repressor</fullName>
    </submittedName>
</protein>
<dbReference type="GO" id="GO:0046983">
    <property type="term" value="F:protein dimerization activity"/>
    <property type="evidence" value="ECO:0007669"/>
    <property type="project" value="InterPro"/>
</dbReference>
<gene>
    <name evidence="1" type="ordered locus">CLI_0385</name>
</gene>
<evidence type="ECO:0000313" key="1">
    <source>
        <dbReference type="EMBL" id="ABS42788.1"/>
    </source>
</evidence>
<organism evidence="1 2">
    <name type="scientific">Clostridium botulinum (strain Langeland / NCTC 10281 / Type F)</name>
    <dbReference type="NCBI Taxonomy" id="441772"/>
    <lineage>
        <taxon>Bacteria</taxon>
        <taxon>Bacillati</taxon>
        <taxon>Bacillota</taxon>
        <taxon>Clostridia</taxon>
        <taxon>Eubacteriales</taxon>
        <taxon>Clostridiaceae</taxon>
        <taxon>Clostridium</taxon>
    </lineage>
</organism>
<dbReference type="Proteomes" id="UP000002410">
    <property type="component" value="Chromosome"/>
</dbReference>
<evidence type="ECO:0000313" key="2">
    <source>
        <dbReference type="Proteomes" id="UP000002410"/>
    </source>
</evidence>
<name>A7GA71_CLOBL</name>
<dbReference type="AlphaFoldDB" id="A7GA71"/>
<dbReference type="KEGG" id="cbf:CLI_0385"/>
<dbReference type="Gene3D" id="1.10.60.10">
    <property type="entry name" value="Iron dependent repressor, metal binding and dimerisation domain"/>
    <property type="match status" value="1"/>
</dbReference>
<dbReference type="HOGENOM" id="CLU_3342123_0_0_9"/>